<gene>
    <name evidence="3" type="ORF">ACFQMJ_24540</name>
</gene>
<dbReference type="SUPFAM" id="SSF50118">
    <property type="entry name" value="Cell growth inhibitor/plasmid maintenance toxic component"/>
    <property type="match status" value="1"/>
</dbReference>
<dbReference type="Proteomes" id="UP001596378">
    <property type="component" value="Unassembled WGS sequence"/>
</dbReference>
<comment type="caution">
    <text evidence="3">The sequence shown here is derived from an EMBL/GenBank/DDBJ whole genome shotgun (WGS) entry which is preliminary data.</text>
</comment>
<dbReference type="Gene3D" id="2.30.30.110">
    <property type="match status" value="1"/>
</dbReference>
<keyword evidence="4" id="KW-1185">Reference proteome</keyword>
<dbReference type="RefSeq" id="WP_378107288.1">
    <property type="nucleotide sequence ID" value="NZ_JBHSUP010000026.1"/>
</dbReference>
<dbReference type="Pfam" id="PF02452">
    <property type="entry name" value="PemK_toxin"/>
    <property type="match status" value="1"/>
</dbReference>
<dbReference type="InterPro" id="IPR011067">
    <property type="entry name" value="Plasmid_toxin/cell-grow_inhib"/>
</dbReference>
<accession>A0ABW2FHS0</accession>
<keyword evidence="2" id="KW-1277">Toxin-antitoxin system</keyword>
<protein>
    <submittedName>
        <fullName evidence="3">Type II toxin-antitoxin system PemK/MazF family toxin</fullName>
    </submittedName>
</protein>
<evidence type="ECO:0000313" key="3">
    <source>
        <dbReference type="EMBL" id="MFC7151719.1"/>
    </source>
</evidence>
<evidence type="ECO:0000313" key="4">
    <source>
        <dbReference type="Proteomes" id="UP001596378"/>
    </source>
</evidence>
<reference evidence="4" key="1">
    <citation type="journal article" date="2019" name="Int. J. Syst. Evol. Microbiol.">
        <title>The Global Catalogue of Microorganisms (GCM) 10K type strain sequencing project: providing services to taxonomists for standard genome sequencing and annotation.</title>
        <authorList>
            <consortium name="The Broad Institute Genomics Platform"/>
            <consortium name="The Broad Institute Genome Sequencing Center for Infectious Disease"/>
            <person name="Wu L."/>
            <person name="Ma J."/>
        </authorList>
    </citation>
    <scope>NUCLEOTIDE SEQUENCE [LARGE SCALE GENOMIC DNA]</scope>
    <source>
        <strain evidence="4">KCTC 12907</strain>
    </source>
</reference>
<dbReference type="InterPro" id="IPR003477">
    <property type="entry name" value="PemK-like"/>
</dbReference>
<evidence type="ECO:0000256" key="2">
    <source>
        <dbReference type="ARBA" id="ARBA00022649"/>
    </source>
</evidence>
<name>A0ABW2FHS0_9BACL</name>
<dbReference type="EMBL" id="JBHTAI010000018">
    <property type="protein sequence ID" value="MFC7151719.1"/>
    <property type="molecule type" value="Genomic_DNA"/>
</dbReference>
<evidence type="ECO:0000256" key="1">
    <source>
        <dbReference type="ARBA" id="ARBA00007521"/>
    </source>
</evidence>
<proteinExistence type="inferred from homology"/>
<comment type="similarity">
    <text evidence="1">Belongs to the PemK/MazF family.</text>
</comment>
<organism evidence="3 4">
    <name type="scientific">Cohnella cellulosilytica</name>
    <dbReference type="NCBI Taxonomy" id="986710"/>
    <lineage>
        <taxon>Bacteria</taxon>
        <taxon>Bacillati</taxon>
        <taxon>Bacillota</taxon>
        <taxon>Bacilli</taxon>
        <taxon>Bacillales</taxon>
        <taxon>Paenibacillaceae</taxon>
        <taxon>Cohnella</taxon>
    </lineage>
</organism>
<sequence>MSATKQRPVLVLSDTNYNKMQSDLVVAAITSTAADLDEGLLRATSAVRADKIYTLSNQNVIKKFGHLKSSLFTEVKQQFMHLLDE</sequence>